<gene>
    <name evidence="4" type="primary">LOC111132095</name>
</gene>
<feature type="repeat" description="HEAT" evidence="1">
    <location>
        <begin position="958"/>
        <end position="996"/>
    </location>
</feature>
<dbReference type="AlphaFoldDB" id="A0A8B8E5L4"/>
<evidence type="ECO:0000256" key="1">
    <source>
        <dbReference type="PROSITE-ProRule" id="PRU00103"/>
    </source>
</evidence>
<dbReference type="PANTHER" id="PTHR32059">
    <property type="entry name" value="RAB11-BINDING PROTEIN RELCH"/>
    <property type="match status" value="1"/>
</dbReference>
<dbReference type="OrthoDB" id="1695393at2759"/>
<feature type="coiled-coil region" evidence="2">
    <location>
        <begin position="128"/>
        <end position="155"/>
    </location>
</feature>
<dbReference type="GeneID" id="111132095"/>
<dbReference type="GO" id="GO:0055037">
    <property type="term" value="C:recycling endosome"/>
    <property type="evidence" value="ECO:0007669"/>
    <property type="project" value="TreeGrafter"/>
</dbReference>
<protein>
    <submittedName>
        <fullName evidence="4">LisH domain and HEAT repeat-containing protein KIAA1468 homolog isoform X1</fullName>
    </submittedName>
</protein>
<dbReference type="InterPro" id="IPR016024">
    <property type="entry name" value="ARM-type_fold"/>
</dbReference>
<dbReference type="SUPFAM" id="SSF48371">
    <property type="entry name" value="ARM repeat"/>
    <property type="match status" value="1"/>
</dbReference>
<dbReference type="PROSITE" id="PS50077">
    <property type="entry name" value="HEAT_REPEAT"/>
    <property type="match status" value="1"/>
</dbReference>
<dbReference type="RefSeq" id="XP_022335470.1">
    <property type="nucleotide sequence ID" value="XM_022479762.1"/>
</dbReference>
<evidence type="ECO:0000313" key="3">
    <source>
        <dbReference type="Proteomes" id="UP000694844"/>
    </source>
</evidence>
<evidence type="ECO:0000313" key="4">
    <source>
        <dbReference type="RefSeq" id="XP_022335470.1"/>
    </source>
</evidence>
<keyword evidence="3" id="KW-1185">Reference proteome</keyword>
<dbReference type="InterPro" id="IPR011989">
    <property type="entry name" value="ARM-like"/>
</dbReference>
<dbReference type="KEGG" id="cvn:111132095"/>
<feature type="coiled-coil region" evidence="2">
    <location>
        <begin position="264"/>
        <end position="298"/>
    </location>
</feature>
<dbReference type="InterPro" id="IPR006594">
    <property type="entry name" value="LisH"/>
</dbReference>
<dbReference type="PANTHER" id="PTHR32059:SF0">
    <property type="entry name" value="RAB11-BINDING PROTEIN RELCH"/>
    <property type="match status" value="1"/>
</dbReference>
<dbReference type="GO" id="GO:0005802">
    <property type="term" value="C:trans-Golgi network"/>
    <property type="evidence" value="ECO:0007669"/>
    <property type="project" value="InterPro"/>
</dbReference>
<accession>A0A8B8E5L4</accession>
<keyword evidence="2" id="KW-0175">Coiled coil</keyword>
<sequence>MADVPNTNPFLDDEEEGKTIISATNDNDIESQAAKTSDHHELTLDALAASLLKENFMLTALEFHTELLETGREIPRLRDYFSNPGNFERTKDEFGTGSLHRTSSIQTFDSLDFARYSDDGGGQVDERVAVLEFELRKAQDTIKSLRASLTKEAENELGSTEQISEGVVTLGQEEAIKPLDKRAINFLINEYLLLQNYKLTSVTFSEENENQDFEDWDDVGLNMARPPSLLHLYKDYGSHVIPATETVDADCQVEIEREEDQKMWEEWSELRSQLESRVADLEKEIDLCKTENLSLKSQITDLYNQRSENQVIYNSAPLKKSSKPSNQEVDYTAGVDSSINNCYEECDRVTGIDDCDSEATSVISGKTSSTRDRDISEDSSESVVVLDRNVSLEDRSPTMTISPTPESTEDTVRHLSPTFGKALLDVCFHVSKDNRIVHEVSQIIGADRDHIIMMLGRCLPHIVPNVLLAKREELIPLILCTAMLHPDSKERDKLLNILFNLIKKPDEEQRQMIMTGCVAFAQHTGSTRLMEELLPQCWEQINHKYPERRILVAEACGALASYLPADILSSLILSMLQQMMVDDKEAEVRESVVRSLGILFGFISDSDKYTQGCELLWTALRDPSERVVTSALHVFLPSLAAWAEEMDKLQHSLIHSVVRDLEELTSDEHSFLSCALAAQKASNSNHIPLNESRFMNSISALQELISFLYVSVIKTGPYSEKISEVLHNVVDVDVSRFPKPSSLLTDLKVVCGDKDRLSALVYLFEHHIGQEWFEPWDSFNWVVNNLIPRLLEVALGAGLALPKIVNSICRSFFLLSRTFGKVFVEKKMRPKFIELLVLTDEHTDHRGYANAKQSSVTTCIVPVYAAGVLSAFNSEEDRQQLSQFLQEILCTLSMYQAPLDSIKAAFIELSANPSNHELLLTVLWDAVVHTSPQVRASAARLFELMVKGVGENLISTRVFPALVTLGTDPEITVRTATIPALGAIIENVSLVDMLDRVYMQFVTFMDDPIYREEHTVNIELIRTLARVGPNAEPRFRDDLILPRLAFVALNNNHQQDEKKRTEVALQLFEAYSALSCCFINDQLVQEAMLPGLRCLKQDMAVVAPEREEVVSSIIKDYETKVEGIRSGNFSSSSHGTNVEDVKSRVMNRIKDTTSKANISNIFTRKK</sequence>
<reference evidence="4" key="1">
    <citation type="submission" date="2025-08" db="UniProtKB">
        <authorList>
            <consortium name="RefSeq"/>
        </authorList>
    </citation>
    <scope>IDENTIFICATION</scope>
    <source>
        <tissue evidence="4">Whole sample</tissue>
    </source>
</reference>
<dbReference type="GO" id="GO:0032367">
    <property type="term" value="P:intracellular cholesterol transport"/>
    <property type="evidence" value="ECO:0007669"/>
    <property type="project" value="InterPro"/>
</dbReference>
<dbReference type="Proteomes" id="UP000694844">
    <property type="component" value="Chromosome 5"/>
</dbReference>
<dbReference type="InterPro" id="IPR040362">
    <property type="entry name" value="RELCH"/>
</dbReference>
<proteinExistence type="predicted"/>
<dbReference type="Gene3D" id="1.25.10.10">
    <property type="entry name" value="Leucine-rich Repeat Variant"/>
    <property type="match status" value="2"/>
</dbReference>
<name>A0A8B8E5L4_CRAVI</name>
<dbReference type="InterPro" id="IPR021133">
    <property type="entry name" value="HEAT_type_2"/>
</dbReference>
<dbReference type="PROSITE" id="PS50896">
    <property type="entry name" value="LISH"/>
    <property type="match status" value="1"/>
</dbReference>
<organism evidence="3 4">
    <name type="scientific">Crassostrea virginica</name>
    <name type="common">Eastern oyster</name>
    <dbReference type="NCBI Taxonomy" id="6565"/>
    <lineage>
        <taxon>Eukaryota</taxon>
        <taxon>Metazoa</taxon>
        <taxon>Spiralia</taxon>
        <taxon>Lophotrochozoa</taxon>
        <taxon>Mollusca</taxon>
        <taxon>Bivalvia</taxon>
        <taxon>Autobranchia</taxon>
        <taxon>Pteriomorphia</taxon>
        <taxon>Ostreida</taxon>
        <taxon>Ostreoidea</taxon>
        <taxon>Ostreidae</taxon>
        <taxon>Crassostrea</taxon>
    </lineage>
</organism>
<evidence type="ECO:0000256" key="2">
    <source>
        <dbReference type="SAM" id="Coils"/>
    </source>
</evidence>